<accession>A0A445CBJ2</accession>
<comment type="subcellular location">
    <subcellularLocation>
        <location evidence="1">Nucleus</location>
    </subcellularLocation>
</comment>
<proteinExistence type="predicted"/>
<evidence type="ECO:0000256" key="3">
    <source>
        <dbReference type="ARBA" id="ARBA00022782"/>
    </source>
</evidence>
<evidence type="ECO:0000256" key="5">
    <source>
        <dbReference type="ARBA" id="ARBA00023163"/>
    </source>
</evidence>
<evidence type="ECO:0000256" key="1">
    <source>
        <dbReference type="ARBA" id="ARBA00004123"/>
    </source>
</evidence>
<protein>
    <recommendedName>
        <fullName evidence="8">Myb-like domain-containing protein</fullName>
    </recommendedName>
</protein>
<dbReference type="SUPFAM" id="SSF46689">
    <property type="entry name" value="Homeodomain-like"/>
    <property type="match status" value="1"/>
</dbReference>
<comment type="caution">
    <text evidence="9">The sequence shown here is derived from an EMBL/GenBank/DDBJ whole genome shotgun (WGS) entry which is preliminary data.</text>
</comment>
<dbReference type="FunFam" id="1.10.10.60:FF:000002">
    <property type="entry name" value="Myb family transcription factor"/>
    <property type="match status" value="1"/>
</dbReference>
<dbReference type="GO" id="GO:0010158">
    <property type="term" value="P:abaxial cell fate specification"/>
    <property type="evidence" value="ECO:0007669"/>
    <property type="project" value="InterPro"/>
</dbReference>
<keyword evidence="2" id="KW-0217">Developmental protein</keyword>
<evidence type="ECO:0000313" key="10">
    <source>
        <dbReference type="Proteomes" id="UP000289738"/>
    </source>
</evidence>
<dbReference type="GO" id="GO:0005634">
    <property type="term" value="C:nucleus"/>
    <property type="evidence" value="ECO:0007669"/>
    <property type="project" value="UniProtKB-SubCell"/>
</dbReference>
<name>A0A445CBJ2_ARAHY</name>
<feature type="region of interest" description="Disordered" evidence="7">
    <location>
        <begin position="124"/>
        <end position="143"/>
    </location>
</feature>
<dbReference type="Pfam" id="PF00249">
    <property type="entry name" value="Myb_DNA-binding"/>
    <property type="match status" value="1"/>
</dbReference>
<gene>
    <name evidence="9" type="ORF">Ahy_A07g034318</name>
</gene>
<dbReference type="Gene3D" id="1.10.10.60">
    <property type="entry name" value="Homeodomain-like"/>
    <property type="match status" value="1"/>
</dbReference>
<dbReference type="NCBIfam" id="TIGR01557">
    <property type="entry name" value="myb_SHAQKYF"/>
    <property type="match status" value="1"/>
</dbReference>
<dbReference type="EMBL" id="SDMP01000007">
    <property type="protein sequence ID" value="RYR48306.1"/>
    <property type="molecule type" value="Genomic_DNA"/>
</dbReference>
<reference evidence="9 10" key="1">
    <citation type="submission" date="2019-01" db="EMBL/GenBank/DDBJ databases">
        <title>Sequencing of cultivated peanut Arachis hypogaea provides insights into genome evolution and oil improvement.</title>
        <authorList>
            <person name="Chen X."/>
        </authorList>
    </citation>
    <scope>NUCLEOTIDE SEQUENCE [LARGE SCALE GENOMIC DNA]</scope>
    <source>
        <strain evidence="10">cv. Fuhuasheng</strain>
        <tissue evidence="9">Leaves</tissue>
    </source>
</reference>
<dbReference type="SMR" id="A0A445CBJ2"/>
<dbReference type="PANTHER" id="PTHR31496">
    <property type="entry name" value="TRANSCRIPTION FACTOR KAN2-RELATED"/>
    <property type="match status" value="1"/>
</dbReference>
<evidence type="ECO:0000313" key="9">
    <source>
        <dbReference type="EMBL" id="RYR48306.1"/>
    </source>
</evidence>
<evidence type="ECO:0000256" key="6">
    <source>
        <dbReference type="ARBA" id="ARBA00023242"/>
    </source>
</evidence>
<dbReference type="OrthoDB" id="551907at2759"/>
<evidence type="ECO:0000259" key="8">
    <source>
        <dbReference type="Pfam" id="PF00249"/>
    </source>
</evidence>
<dbReference type="InterPro" id="IPR006447">
    <property type="entry name" value="Myb_dom_plants"/>
</dbReference>
<dbReference type="Proteomes" id="UP000289738">
    <property type="component" value="Chromosome A07"/>
</dbReference>
<keyword evidence="6" id="KW-0539">Nucleus</keyword>
<evidence type="ECO:0000256" key="2">
    <source>
        <dbReference type="ARBA" id="ARBA00022473"/>
    </source>
</evidence>
<dbReference type="GO" id="GO:0000976">
    <property type="term" value="F:transcription cis-regulatory region binding"/>
    <property type="evidence" value="ECO:0007669"/>
    <property type="project" value="InterPro"/>
</dbReference>
<keyword evidence="4" id="KW-0805">Transcription regulation</keyword>
<dbReference type="InterPro" id="IPR001005">
    <property type="entry name" value="SANT/Myb"/>
</dbReference>
<sequence length="337" mass="37874">MKATTPPPYTAMPIQMQSFSSSALLAEPDLSLNISPPFLSAKGTFKDMCSSISDSGSSGSDASHDNNNNNNNCFFHHTHTVPQPTLTLGSGPASNLNHHHHYHHLHQYPMQGLSRNYFNHHPHQPQIHCRSDFKRNGGGRRSMRAPRMRWTTTLHAHFVHAVQLLGGHERATPKSVLELMNVKDLTLAHVKSHLQMYRTVKSTDKVPGNGHKVDMGFEQQRQEVVVDHLHAQRGLLQHPLVQLQQSQRSSCQSPLLETNTNITRQKPDISFVYSRLQDGNEIMNNHGGLSNYLKMKESSDCNNLSSDSEGVIDLEFTLGRPTHHQDESSRELTLLKC</sequence>
<keyword evidence="3" id="KW-0221">Differentiation</keyword>
<dbReference type="AlphaFoldDB" id="A0A445CBJ2"/>
<keyword evidence="10" id="KW-1185">Reference proteome</keyword>
<organism evidence="9 10">
    <name type="scientific">Arachis hypogaea</name>
    <name type="common">Peanut</name>
    <dbReference type="NCBI Taxonomy" id="3818"/>
    <lineage>
        <taxon>Eukaryota</taxon>
        <taxon>Viridiplantae</taxon>
        <taxon>Streptophyta</taxon>
        <taxon>Embryophyta</taxon>
        <taxon>Tracheophyta</taxon>
        <taxon>Spermatophyta</taxon>
        <taxon>Magnoliopsida</taxon>
        <taxon>eudicotyledons</taxon>
        <taxon>Gunneridae</taxon>
        <taxon>Pentapetalae</taxon>
        <taxon>rosids</taxon>
        <taxon>fabids</taxon>
        <taxon>Fabales</taxon>
        <taxon>Fabaceae</taxon>
        <taxon>Papilionoideae</taxon>
        <taxon>50 kb inversion clade</taxon>
        <taxon>dalbergioids sensu lato</taxon>
        <taxon>Dalbergieae</taxon>
        <taxon>Pterocarpus clade</taxon>
        <taxon>Arachis</taxon>
    </lineage>
</organism>
<dbReference type="GO" id="GO:0006355">
    <property type="term" value="P:regulation of DNA-templated transcription"/>
    <property type="evidence" value="ECO:0007669"/>
    <property type="project" value="InterPro"/>
</dbReference>
<dbReference type="PANTHER" id="PTHR31496:SF25">
    <property type="entry name" value="TRANSCRIPTION FACTOR KAN3-RELATED"/>
    <property type="match status" value="1"/>
</dbReference>
<keyword evidence="5" id="KW-0804">Transcription</keyword>
<evidence type="ECO:0000256" key="7">
    <source>
        <dbReference type="SAM" id="MobiDB-lite"/>
    </source>
</evidence>
<dbReference type="InterPro" id="IPR009057">
    <property type="entry name" value="Homeodomain-like_sf"/>
</dbReference>
<dbReference type="Gramene" id="arahy.Tifrunner.gnm2.ann2.Ah17g387700.1">
    <property type="protein sequence ID" value="arahy.Tifrunner.gnm2.ann2.Ah17g387700.1-CDS"/>
    <property type="gene ID" value="arahy.Tifrunner.gnm2.ann2.Ah17g387700"/>
</dbReference>
<dbReference type="InterPro" id="IPR044847">
    <property type="entry name" value="KAN_fam"/>
</dbReference>
<feature type="domain" description="Myb-like" evidence="8">
    <location>
        <begin position="147"/>
        <end position="198"/>
    </location>
</feature>
<evidence type="ECO:0000256" key="4">
    <source>
        <dbReference type="ARBA" id="ARBA00023015"/>
    </source>
</evidence>